<dbReference type="AlphaFoldDB" id="A0A6G0X7I5"/>
<reference evidence="1 2" key="1">
    <citation type="submission" date="2019-08" db="EMBL/GenBank/DDBJ databases">
        <title>Whole genome of Aphis craccivora.</title>
        <authorList>
            <person name="Voronova N.V."/>
            <person name="Shulinski R.S."/>
            <person name="Bandarenka Y.V."/>
            <person name="Zhorov D.G."/>
            <person name="Warner D."/>
        </authorList>
    </citation>
    <scope>NUCLEOTIDE SEQUENCE [LARGE SCALE GENOMIC DNA]</scope>
    <source>
        <strain evidence="1">180601</strain>
        <tissue evidence="1">Whole Body</tissue>
    </source>
</reference>
<keyword evidence="2" id="KW-1185">Reference proteome</keyword>
<gene>
    <name evidence="1" type="ORF">FWK35_00035109</name>
</gene>
<proteinExistence type="predicted"/>
<feature type="non-terminal residue" evidence="1">
    <location>
        <position position="1"/>
    </location>
</feature>
<dbReference type="Proteomes" id="UP000478052">
    <property type="component" value="Unassembled WGS sequence"/>
</dbReference>
<evidence type="ECO:0000313" key="1">
    <source>
        <dbReference type="EMBL" id="KAF0735953.1"/>
    </source>
</evidence>
<organism evidence="1 2">
    <name type="scientific">Aphis craccivora</name>
    <name type="common">Cowpea aphid</name>
    <dbReference type="NCBI Taxonomy" id="307492"/>
    <lineage>
        <taxon>Eukaryota</taxon>
        <taxon>Metazoa</taxon>
        <taxon>Ecdysozoa</taxon>
        <taxon>Arthropoda</taxon>
        <taxon>Hexapoda</taxon>
        <taxon>Insecta</taxon>
        <taxon>Pterygota</taxon>
        <taxon>Neoptera</taxon>
        <taxon>Paraneoptera</taxon>
        <taxon>Hemiptera</taxon>
        <taxon>Sternorrhyncha</taxon>
        <taxon>Aphidomorpha</taxon>
        <taxon>Aphidoidea</taxon>
        <taxon>Aphididae</taxon>
        <taxon>Aphidini</taxon>
        <taxon>Aphis</taxon>
        <taxon>Aphis</taxon>
    </lineage>
</organism>
<comment type="caution">
    <text evidence="1">The sequence shown here is derived from an EMBL/GenBank/DDBJ whole genome shotgun (WGS) entry which is preliminary data.</text>
</comment>
<protein>
    <submittedName>
        <fullName evidence="1">Uncharacterized protein</fullName>
    </submittedName>
</protein>
<feature type="non-terminal residue" evidence="1">
    <location>
        <position position="92"/>
    </location>
</feature>
<sequence length="92" mass="11066">DTDNDIDNNDQFNAEVYKRWLLKLLDHIEEPFVIVIDFNECIRRVEDDQAQDYEKKNHKGTILEPIILTIFPDNKDYSDDEDEYNNEDLLFL</sequence>
<accession>A0A6G0X7I5</accession>
<name>A0A6G0X7I5_APHCR</name>
<dbReference type="EMBL" id="VUJU01008076">
    <property type="protein sequence ID" value="KAF0735953.1"/>
    <property type="molecule type" value="Genomic_DNA"/>
</dbReference>
<evidence type="ECO:0000313" key="2">
    <source>
        <dbReference type="Proteomes" id="UP000478052"/>
    </source>
</evidence>